<evidence type="ECO:0000313" key="7">
    <source>
        <dbReference type="Proteomes" id="UP001372338"/>
    </source>
</evidence>
<evidence type="ECO:0000256" key="1">
    <source>
        <dbReference type="ARBA" id="ARBA00004239"/>
    </source>
</evidence>
<accession>A0AAN9FM44</accession>
<dbReference type="Proteomes" id="UP001372338">
    <property type="component" value="Unassembled WGS sequence"/>
</dbReference>
<feature type="chain" id="PRO_5042925128" evidence="5">
    <location>
        <begin position="36"/>
        <end position="96"/>
    </location>
</feature>
<dbReference type="PANTHER" id="PTHR33599:SF20">
    <property type="entry name" value="PROTEIN IDA"/>
    <property type="match status" value="1"/>
</dbReference>
<organism evidence="6 7">
    <name type="scientific">Crotalaria pallida</name>
    <name type="common">Smooth rattlebox</name>
    <name type="synonym">Crotalaria striata</name>
    <dbReference type="NCBI Taxonomy" id="3830"/>
    <lineage>
        <taxon>Eukaryota</taxon>
        <taxon>Viridiplantae</taxon>
        <taxon>Streptophyta</taxon>
        <taxon>Embryophyta</taxon>
        <taxon>Tracheophyta</taxon>
        <taxon>Spermatophyta</taxon>
        <taxon>Magnoliopsida</taxon>
        <taxon>eudicotyledons</taxon>
        <taxon>Gunneridae</taxon>
        <taxon>Pentapetalae</taxon>
        <taxon>rosids</taxon>
        <taxon>fabids</taxon>
        <taxon>Fabales</taxon>
        <taxon>Fabaceae</taxon>
        <taxon>Papilionoideae</taxon>
        <taxon>50 kb inversion clade</taxon>
        <taxon>genistoids sensu lato</taxon>
        <taxon>core genistoids</taxon>
        <taxon>Crotalarieae</taxon>
        <taxon>Crotalaria</taxon>
    </lineage>
</organism>
<name>A0AAN9FM44_CROPI</name>
<keyword evidence="3 5" id="KW-0732">Signal</keyword>
<comment type="subcellular location">
    <subcellularLocation>
        <location evidence="1">Secreted</location>
        <location evidence="1">Extracellular space</location>
    </subcellularLocation>
</comment>
<evidence type="ECO:0000256" key="2">
    <source>
        <dbReference type="ARBA" id="ARBA00022525"/>
    </source>
</evidence>
<dbReference type="GO" id="GO:0010227">
    <property type="term" value="P:floral organ abscission"/>
    <property type="evidence" value="ECO:0007669"/>
    <property type="project" value="InterPro"/>
</dbReference>
<evidence type="ECO:0000313" key="6">
    <source>
        <dbReference type="EMBL" id="KAK7275158.1"/>
    </source>
</evidence>
<evidence type="ECO:0000256" key="5">
    <source>
        <dbReference type="SAM" id="SignalP"/>
    </source>
</evidence>
<reference evidence="6 7" key="1">
    <citation type="submission" date="2024-01" db="EMBL/GenBank/DDBJ databases">
        <title>The genomes of 5 underutilized Papilionoideae crops provide insights into root nodulation and disease resistanc.</title>
        <authorList>
            <person name="Yuan L."/>
        </authorList>
    </citation>
    <scope>NUCLEOTIDE SEQUENCE [LARGE SCALE GENOMIC DNA]</scope>
    <source>
        <strain evidence="6">ZHUSHIDOU_FW_LH</strain>
        <tissue evidence="6">Leaf</tissue>
    </source>
</reference>
<sequence length="96" mass="10574">MASSHSSKSLHHLPCKNFSLVLLLLYFLCIGSCTAIRTGATLRANHERKEFLLKGKNKQPGFLNQDLVLNFFPKGSVPPSGPSKRHNSVVDSTPQN</sequence>
<evidence type="ECO:0000256" key="3">
    <source>
        <dbReference type="ARBA" id="ARBA00022729"/>
    </source>
</evidence>
<keyword evidence="7" id="KW-1185">Reference proteome</keyword>
<comment type="caution">
    <text evidence="6">The sequence shown here is derived from an EMBL/GenBank/DDBJ whole genome shotgun (WGS) entry which is preliminary data.</text>
</comment>
<gene>
    <name evidence="6" type="ORF">RIF29_16267</name>
</gene>
<dbReference type="AlphaFoldDB" id="A0AAN9FM44"/>
<evidence type="ECO:0000256" key="4">
    <source>
        <dbReference type="SAM" id="MobiDB-lite"/>
    </source>
</evidence>
<keyword evidence="2" id="KW-0964">Secreted</keyword>
<dbReference type="EMBL" id="JAYWIO010000003">
    <property type="protein sequence ID" value="KAK7275158.1"/>
    <property type="molecule type" value="Genomic_DNA"/>
</dbReference>
<proteinExistence type="predicted"/>
<feature type="region of interest" description="Disordered" evidence="4">
    <location>
        <begin position="75"/>
        <end position="96"/>
    </location>
</feature>
<dbReference type="PANTHER" id="PTHR33599">
    <property type="entry name" value="PROTEIN IDA-LIKE 5"/>
    <property type="match status" value="1"/>
</dbReference>
<dbReference type="InterPro" id="IPR039639">
    <property type="entry name" value="IDA-like"/>
</dbReference>
<feature type="signal peptide" evidence="5">
    <location>
        <begin position="1"/>
        <end position="35"/>
    </location>
</feature>
<protein>
    <submittedName>
        <fullName evidence="6">Uncharacterized protein</fullName>
    </submittedName>
</protein>
<dbReference type="GO" id="GO:0005576">
    <property type="term" value="C:extracellular region"/>
    <property type="evidence" value="ECO:0007669"/>
    <property type="project" value="UniProtKB-SubCell"/>
</dbReference>